<protein>
    <recommendedName>
        <fullName evidence="10">Beta-hexosaminidase</fullName>
        <ecNumber evidence="10">3.2.1.52</ecNumber>
    </recommendedName>
    <alternativeName>
        <fullName evidence="10">Beta-N-acetylhexosaminidase</fullName>
    </alternativeName>
    <alternativeName>
        <fullName evidence="10">N-acetyl-beta-glucosaminidase</fullName>
    </alternativeName>
</protein>
<name>A0ABV0CDS3_9NEIS</name>
<dbReference type="InterPro" id="IPR036962">
    <property type="entry name" value="Glyco_hydro_3_N_sf"/>
</dbReference>
<keyword evidence="2 10" id="KW-0963">Cytoplasm</keyword>
<feature type="binding site" evidence="10">
    <location>
        <position position="71"/>
    </location>
    <ligand>
        <name>substrate</name>
    </ligand>
</feature>
<comment type="function">
    <text evidence="10">Plays a role in peptidoglycan recycling by cleaving the terminal beta-1,4-linked N-acetylglucosamine (GlcNAc) from peptide-linked peptidoglycan fragments, giving rise to free GlcNAc, anhydro-N-acetylmuramic acid and anhydro-N-acetylmuramic acid-linked peptides.</text>
</comment>
<keyword evidence="7 10" id="KW-0326">Glycosidase</keyword>
<evidence type="ECO:0000313" key="13">
    <source>
        <dbReference type="Proteomes" id="UP001405405"/>
    </source>
</evidence>
<organism evidence="12 13">
    <name type="scientific">Chromobacterium indicum</name>
    <dbReference type="NCBI Taxonomy" id="3110228"/>
    <lineage>
        <taxon>Bacteria</taxon>
        <taxon>Pseudomonadati</taxon>
        <taxon>Pseudomonadota</taxon>
        <taxon>Betaproteobacteria</taxon>
        <taxon>Neisseriales</taxon>
        <taxon>Chromobacteriaceae</taxon>
        <taxon>Chromobacterium</taxon>
    </lineage>
</organism>
<dbReference type="HAMAP" id="MF_00364">
    <property type="entry name" value="NagZ"/>
    <property type="match status" value="1"/>
</dbReference>
<keyword evidence="5 10" id="KW-0133">Cell shape</keyword>
<comment type="pathway">
    <text evidence="10">Cell wall biogenesis; peptidoglycan recycling.</text>
</comment>
<dbReference type="PANTHER" id="PTHR30480:SF13">
    <property type="entry name" value="BETA-HEXOSAMINIDASE"/>
    <property type="match status" value="1"/>
</dbReference>
<comment type="catalytic activity">
    <reaction evidence="1 10">
        <text>Hydrolysis of terminal non-reducing N-acetyl-D-hexosamine residues in N-acetyl-beta-D-hexosaminides.</text>
        <dbReference type="EC" id="3.2.1.52"/>
    </reaction>
</comment>
<dbReference type="InterPro" id="IPR019800">
    <property type="entry name" value="Glyco_hydro_3_AS"/>
</dbReference>
<dbReference type="SUPFAM" id="SSF51445">
    <property type="entry name" value="(Trans)glycosidases"/>
    <property type="match status" value="1"/>
</dbReference>
<dbReference type="RefSeq" id="WP_346787357.1">
    <property type="nucleotide sequence ID" value="NZ_JAYFSJ010000001.1"/>
</dbReference>
<evidence type="ECO:0000313" key="12">
    <source>
        <dbReference type="EMBL" id="MEN7429277.1"/>
    </source>
</evidence>
<accession>A0ABV0CDS3</accession>
<evidence type="ECO:0000256" key="7">
    <source>
        <dbReference type="ARBA" id="ARBA00023295"/>
    </source>
</evidence>
<dbReference type="InterPro" id="IPR022956">
    <property type="entry name" value="Beta_hexosaminidase_bac"/>
</dbReference>
<keyword evidence="6 10" id="KW-0573">Peptidoglycan synthesis</keyword>
<keyword evidence="3 10" id="KW-0132">Cell division</keyword>
<dbReference type="InterPro" id="IPR001764">
    <property type="entry name" value="Glyco_hydro_3_N"/>
</dbReference>
<feature type="site" description="Important for catalytic activity" evidence="10">
    <location>
        <position position="186"/>
    </location>
</feature>
<feature type="binding site" evidence="10">
    <location>
        <begin position="175"/>
        <end position="176"/>
    </location>
    <ligand>
        <name>substrate</name>
    </ligand>
</feature>
<evidence type="ECO:0000256" key="1">
    <source>
        <dbReference type="ARBA" id="ARBA00001231"/>
    </source>
</evidence>
<dbReference type="PROSITE" id="PS00775">
    <property type="entry name" value="GLYCOSYL_HYDROL_F3"/>
    <property type="match status" value="1"/>
</dbReference>
<evidence type="ECO:0000259" key="11">
    <source>
        <dbReference type="Pfam" id="PF00933"/>
    </source>
</evidence>
<comment type="subcellular location">
    <subcellularLocation>
        <location evidence="10">Cytoplasm</location>
    </subcellularLocation>
</comment>
<dbReference type="EMBL" id="JAYFSJ010000001">
    <property type="protein sequence ID" value="MEN7429277.1"/>
    <property type="molecule type" value="Genomic_DNA"/>
</dbReference>
<evidence type="ECO:0000256" key="5">
    <source>
        <dbReference type="ARBA" id="ARBA00022960"/>
    </source>
</evidence>
<evidence type="ECO:0000256" key="4">
    <source>
        <dbReference type="ARBA" id="ARBA00022801"/>
    </source>
</evidence>
<dbReference type="Gene3D" id="3.20.20.300">
    <property type="entry name" value="Glycoside hydrolase, family 3, N-terminal domain"/>
    <property type="match status" value="1"/>
</dbReference>
<proteinExistence type="inferred from homology"/>
<evidence type="ECO:0000256" key="3">
    <source>
        <dbReference type="ARBA" id="ARBA00022618"/>
    </source>
</evidence>
<comment type="caution">
    <text evidence="12">The sequence shown here is derived from an EMBL/GenBank/DDBJ whole genome shotgun (WGS) entry which is preliminary data.</text>
</comment>
<feature type="active site" description="Proton donor/acceptor" evidence="10">
    <location>
        <position position="188"/>
    </location>
</feature>
<evidence type="ECO:0000256" key="9">
    <source>
        <dbReference type="ARBA" id="ARBA00023316"/>
    </source>
</evidence>
<sequence length="362" mass="39032">MTQTTLNLPRGPVMVDVAGFSLTEAERARLSHPLVGGIILFRRNFQNIDQLRALTAEIRALRSPHLLIAVDHEGGRVQRFLDGFTRLPPMSVLGEAWDRDQEEARKLAETVGYVLAAELSACGIDLSFTPVLDLDWERCAVIGNRSFHRDPEAVAELAEALQQGLGRGGMMSCGKHYPGHGYVEGDSHHLMPQDDRSLAQIEQDDLVPFARLADAGMGAVMPAHVLYPSVDSQPAGFSKVWLTDILRGKIGFDGVIFSDALDMAGAAGAGTYVQRADAALAAGCDMVLVCNQPEEADTMLAALLPPPQPKLAERLERMAGKSRAEDWQLLIATPDFAAAQAVVKQLAMPKDALAGPQVGEAH</sequence>
<evidence type="ECO:0000256" key="10">
    <source>
        <dbReference type="HAMAP-Rule" id="MF_00364"/>
    </source>
</evidence>
<feature type="active site" description="Nucleophile" evidence="10">
    <location>
        <position position="259"/>
    </location>
</feature>
<evidence type="ECO:0000256" key="8">
    <source>
        <dbReference type="ARBA" id="ARBA00023306"/>
    </source>
</evidence>
<dbReference type="PANTHER" id="PTHR30480">
    <property type="entry name" value="BETA-HEXOSAMINIDASE-RELATED"/>
    <property type="match status" value="1"/>
</dbReference>
<evidence type="ECO:0000256" key="6">
    <source>
        <dbReference type="ARBA" id="ARBA00022984"/>
    </source>
</evidence>
<dbReference type="Proteomes" id="UP001405405">
    <property type="component" value="Unassembled WGS sequence"/>
</dbReference>
<keyword evidence="8 10" id="KW-0131">Cell cycle</keyword>
<gene>
    <name evidence="10 12" type="primary">nagZ</name>
    <name evidence="12" type="ORF">VA599_00880</name>
</gene>
<feature type="domain" description="Glycoside hydrolase family 3 N-terminal" evidence="11">
    <location>
        <begin position="21"/>
        <end position="295"/>
    </location>
</feature>
<reference evidence="12 13" key="1">
    <citation type="submission" date="2023-12" db="EMBL/GenBank/DDBJ databases">
        <title>Chromobacterium sp. strain TRC.1.1.SA producing antimicrobial pigment.</title>
        <authorList>
            <person name="Verma N."/>
            <person name="Choksket S."/>
            <person name="Pinnaka A.K."/>
            <person name="Korpole S."/>
        </authorList>
    </citation>
    <scope>NUCLEOTIDE SEQUENCE [LARGE SCALE GENOMIC DNA]</scope>
    <source>
        <strain evidence="12 13">TRC1.1.SA</strain>
    </source>
</reference>
<dbReference type="InterPro" id="IPR050226">
    <property type="entry name" value="NagZ_Beta-hexosaminidase"/>
</dbReference>
<dbReference type="NCBIfam" id="NF003740">
    <property type="entry name" value="PRK05337.1"/>
    <property type="match status" value="1"/>
</dbReference>
<evidence type="ECO:0000256" key="2">
    <source>
        <dbReference type="ARBA" id="ARBA00022490"/>
    </source>
</evidence>
<dbReference type="InterPro" id="IPR017853">
    <property type="entry name" value="GH"/>
</dbReference>
<dbReference type="Pfam" id="PF00933">
    <property type="entry name" value="Glyco_hydro_3"/>
    <property type="match status" value="1"/>
</dbReference>
<keyword evidence="9 10" id="KW-0961">Cell wall biogenesis/degradation</keyword>
<feature type="binding site" evidence="10">
    <location>
        <position position="145"/>
    </location>
    <ligand>
        <name>substrate</name>
    </ligand>
</feature>
<dbReference type="EC" id="3.2.1.52" evidence="10"/>
<keyword evidence="4 10" id="KW-0378">Hydrolase</keyword>
<keyword evidence="13" id="KW-1185">Reference proteome</keyword>
<feature type="binding site" evidence="10">
    <location>
        <position position="79"/>
    </location>
    <ligand>
        <name>substrate</name>
    </ligand>
</feature>
<comment type="similarity">
    <text evidence="10">Belongs to the glycosyl hydrolase 3 family. NagZ subfamily.</text>
</comment>
<dbReference type="GO" id="GO:0004563">
    <property type="term" value="F:beta-N-acetylhexosaminidase activity"/>
    <property type="evidence" value="ECO:0007669"/>
    <property type="project" value="UniProtKB-EC"/>
</dbReference>